<gene>
    <name evidence="15" type="primary">20202586</name>
    <name evidence="14" type="ORF">HELRODRAFT_169000</name>
</gene>
<evidence type="ECO:0000256" key="5">
    <source>
        <dbReference type="ARBA" id="ARBA00022737"/>
    </source>
</evidence>
<evidence type="ECO:0000256" key="11">
    <source>
        <dbReference type="RuleBase" id="RU367020"/>
    </source>
</evidence>
<keyword evidence="8 11" id="KW-0505">Motor protein</keyword>
<dbReference type="EMBL" id="AMQM01003158">
    <property type="status" value="NOT_ANNOTATED_CDS"/>
    <property type="molecule type" value="Genomic_DNA"/>
</dbReference>
<evidence type="ECO:0000256" key="7">
    <source>
        <dbReference type="ARBA" id="ARBA00023054"/>
    </source>
</evidence>
<evidence type="ECO:0000256" key="4">
    <source>
        <dbReference type="ARBA" id="ARBA00022701"/>
    </source>
</evidence>
<protein>
    <recommendedName>
        <fullName evidence="11">Kinesin light chain</fullName>
    </recommendedName>
</protein>
<dbReference type="EMBL" id="KB096023">
    <property type="protein sequence ID" value="ESO09063.1"/>
    <property type="molecule type" value="Genomic_DNA"/>
</dbReference>
<dbReference type="EMBL" id="AMQM01003159">
    <property type="status" value="NOT_ANNOTATED_CDS"/>
    <property type="molecule type" value="Genomic_DNA"/>
</dbReference>
<reference evidence="16" key="1">
    <citation type="submission" date="2012-12" db="EMBL/GenBank/DDBJ databases">
        <authorList>
            <person name="Hellsten U."/>
            <person name="Grimwood J."/>
            <person name="Chapman J.A."/>
            <person name="Shapiro H."/>
            <person name="Aerts A."/>
            <person name="Otillar R.P."/>
            <person name="Terry A.Y."/>
            <person name="Boore J.L."/>
            <person name="Simakov O."/>
            <person name="Marletaz F."/>
            <person name="Cho S.-J."/>
            <person name="Edsinger-Gonzales E."/>
            <person name="Havlak P."/>
            <person name="Kuo D.-H."/>
            <person name="Larsson T."/>
            <person name="Lv J."/>
            <person name="Arendt D."/>
            <person name="Savage R."/>
            <person name="Osoegawa K."/>
            <person name="de Jong P."/>
            <person name="Lindberg D.R."/>
            <person name="Seaver E.C."/>
            <person name="Weisblat D.A."/>
            <person name="Putnam N.H."/>
            <person name="Grigoriev I.V."/>
            <person name="Rokhsar D.S."/>
        </authorList>
    </citation>
    <scope>NUCLEOTIDE SEQUENCE</scope>
</reference>
<dbReference type="GO" id="GO:0005871">
    <property type="term" value="C:kinesin complex"/>
    <property type="evidence" value="ECO:0007669"/>
    <property type="project" value="UniProtKB-UniRule"/>
</dbReference>
<evidence type="ECO:0000256" key="6">
    <source>
        <dbReference type="ARBA" id="ARBA00022803"/>
    </source>
</evidence>
<accession>T1F186</accession>
<dbReference type="HOGENOM" id="CLU_513173_0_0_1"/>
<feature type="region of interest" description="Disordered" evidence="12">
    <location>
        <begin position="125"/>
        <end position="153"/>
    </location>
</feature>
<evidence type="ECO:0000256" key="8">
    <source>
        <dbReference type="ARBA" id="ARBA00023175"/>
    </source>
</evidence>
<dbReference type="Proteomes" id="UP000015101">
    <property type="component" value="Unassembled WGS sequence"/>
</dbReference>
<keyword evidence="7" id="KW-0175">Coiled coil</keyword>
<dbReference type="Pfam" id="PF13374">
    <property type="entry name" value="TPR_10"/>
    <property type="match status" value="3"/>
</dbReference>
<evidence type="ECO:0000256" key="1">
    <source>
        <dbReference type="ARBA" id="ARBA00004245"/>
    </source>
</evidence>
<keyword evidence="16" id="KW-1185">Reference proteome</keyword>
<dbReference type="EnsemblMetazoa" id="HelroT169000">
    <property type="protein sequence ID" value="HelroP169000"/>
    <property type="gene ID" value="HelroG169000"/>
</dbReference>
<dbReference type="PRINTS" id="PR00381">
    <property type="entry name" value="KINESINLIGHT"/>
</dbReference>
<comment type="subunit">
    <text evidence="11">Oligomeric complex composed of two heavy chains and two light chains.</text>
</comment>
<keyword evidence="9 11" id="KW-0206">Cytoskeleton</keyword>
<dbReference type="GeneID" id="20202586"/>
<evidence type="ECO:0000256" key="2">
    <source>
        <dbReference type="ARBA" id="ARBA00009622"/>
    </source>
</evidence>
<evidence type="ECO:0000256" key="3">
    <source>
        <dbReference type="ARBA" id="ARBA00022490"/>
    </source>
</evidence>
<feature type="repeat" description="TPR" evidence="10">
    <location>
        <begin position="220"/>
        <end position="253"/>
    </location>
</feature>
<dbReference type="STRING" id="6412.T1F186"/>
<dbReference type="Gene3D" id="1.25.40.10">
    <property type="entry name" value="Tetratricopeptide repeat domain"/>
    <property type="match status" value="2"/>
</dbReference>
<dbReference type="SUPFAM" id="SSF48452">
    <property type="entry name" value="TPR-like"/>
    <property type="match status" value="2"/>
</dbReference>
<dbReference type="CTD" id="20202586"/>
<evidence type="ECO:0000256" key="9">
    <source>
        <dbReference type="ARBA" id="ARBA00023212"/>
    </source>
</evidence>
<evidence type="ECO:0000313" key="14">
    <source>
        <dbReference type="EMBL" id="ESO09063.1"/>
    </source>
</evidence>
<evidence type="ECO:0000313" key="15">
    <source>
        <dbReference type="EnsemblMetazoa" id="HelroP169000"/>
    </source>
</evidence>
<feature type="compositionally biased region" description="Basic residues" evidence="12">
    <location>
        <begin position="127"/>
        <end position="153"/>
    </location>
</feature>
<feature type="transmembrane region" description="Helical" evidence="13">
    <location>
        <begin position="476"/>
        <end position="496"/>
    </location>
</feature>
<dbReference type="GO" id="GO:0005874">
    <property type="term" value="C:microtubule"/>
    <property type="evidence" value="ECO:0007669"/>
    <property type="project" value="UniProtKB-UniRule"/>
</dbReference>
<dbReference type="InterPro" id="IPR019734">
    <property type="entry name" value="TPR_rpt"/>
</dbReference>
<comment type="subcellular location">
    <subcellularLocation>
        <location evidence="1 11">Cytoplasm</location>
        <location evidence="1 11">Cytoskeleton</location>
    </subcellularLocation>
</comment>
<sequence length="531" mass="60703">MYNIPPLRSKRDVGRYEVAVPLCKQTIDDLERDQGKIKEATDLLIDALDIREKTLGSDHQAVAATLNNLAVLYGKRSRYKEAEALCKRALLIREKLLGRDHPDVAKQLNNLALLCQNQGKYEENGGRYKKNGGRYKKNGGRYKKNGGRYKKNGGRYKKNGGRYKKNESMNLNNASIMEMETVEHGKNNFLEICIFHVEKLYKTALEIYEKLNPLDDNSIAKTKNSLASAYLKQGKYKQAEELYKEILTRAHEREVATGTGVSGKPIWMQAEEAEEKKVVEMTLPTVSTTLKNLSALYRRQGKLEAAETIEGHNRMHARMMYLLYFEYKVNLFRPDWKCPSIFVFVGQMSMERRKTTIGSNYTMNVMTPDFGAEDINASQSSLDRAGDIQPTSSFSKLRQSLARGGARIVQKLTGADKDRRVNVFHERCTVPAFSSTRRYLFERKHLSTLLTVICDFVSKSVKCLITNIKPLKFDGWMTFMNSIIYIFFEVFLLYYFRVKKSDSQDDLNETAASELQPITSLIGTDADDFII</sequence>
<keyword evidence="4 11" id="KW-0493">Microtubule</keyword>
<evidence type="ECO:0000256" key="12">
    <source>
        <dbReference type="SAM" id="MobiDB-lite"/>
    </source>
</evidence>
<evidence type="ECO:0000256" key="10">
    <source>
        <dbReference type="PROSITE-ProRule" id="PRU00339"/>
    </source>
</evidence>
<keyword evidence="13" id="KW-1133">Transmembrane helix</keyword>
<dbReference type="OrthoDB" id="413723at2759"/>
<reference evidence="15" key="3">
    <citation type="submission" date="2015-06" db="UniProtKB">
        <authorList>
            <consortium name="EnsemblMetazoa"/>
        </authorList>
    </citation>
    <scope>IDENTIFICATION</scope>
</reference>
<name>T1F186_HELRO</name>
<dbReference type="KEGG" id="hro:HELRODRAFT_169000"/>
<keyword evidence="13" id="KW-0812">Transmembrane</keyword>
<dbReference type="InterPro" id="IPR011990">
    <property type="entry name" value="TPR-like_helical_dom_sf"/>
</dbReference>
<dbReference type="AlphaFoldDB" id="T1F186"/>
<keyword evidence="6 10" id="KW-0802">TPR repeat</keyword>
<comment type="function">
    <text evidence="11">Kinesin is a microtubule-associated force-producing protein that play a role in organelle transport.</text>
</comment>
<dbReference type="eggNOG" id="KOG1840">
    <property type="taxonomic scope" value="Eukaryota"/>
</dbReference>
<dbReference type="InParanoid" id="T1F186"/>
<dbReference type="SMART" id="SM00028">
    <property type="entry name" value="TPR"/>
    <property type="match status" value="2"/>
</dbReference>
<dbReference type="PROSITE" id="PS50005">
    <property type="entry name" value="TPR"/>
    <property type="match status" value="1"/>
</dbReference>
<comment type="similarity">
    <text evidence="2 11">Belongs to the kinesin light chain family.</text>
</comment>
<keyword evidence="5" id="KW-0677">Repeat</keyword>
<dbReference type="InterPro" id="IPR002151">
    <property type="entry name" value="Kinesin_light"/>
</dbReference>
<dbReference type="RefSeq" id="XP_009013085.1">
    <property type="nucleotide sequence ID" value="XM_009014837.1"/>
</dbReference>
<evidence type="ECO:0000313" key="16">
    <source>
        <dbReference type="Proteomes" id="UP000015101"/>
    </source>
</evidence>
<proteinExistence type="inferred from homology"/>
<keyword evidence="13" id="KW-0472">Membrane</keyword>
<reference evidence="14 16" key="2">
    <citation type="journal article" date="2013" name="Nature">
        <title>Insights into bilaterian evolution from three spiralian genomes.</title>
        <authorList>
            <person name="Simakov O."/>
            <person name="Marletaz F."/>
            <person name="Cho S.J."/>
            <person name="Edsinger-Gonzales E."/>
            <person name="Havlak P."/>
            <person name="Hellsten U."/>
            <person name="Kuo D.H."/>
            <person name="Larsson T."/>
            <person name="Lv J."/>
            <person name="Arendt D."/>
            <person name="Savage R."/>
            <person name="Osoegawa K."/>
            <person name="de Jong P."/>
            <person name="Grimwood J."/>
            <person name="Chapman J.A."/>
            <person name="Shapiro H."/>
            <person name="Aerts A."/>
            <person name="Otillar R.P."/>
            <person name="Terry A.Y."/>
            <person name="Boore J.L."/>
            <person name="Grigoriev I.V."/>
            <person name="Lindberg D.R."/>
            <person name="Seaver E.C."/>
            <person name="Weisblat D.A."/>
            <person name="Putnam N.H."/>
            <person name="Rokhsar D.S."/>
        </authorList>
    </citation>
    <scope>NUCLEOTIDE SEQUENCE</scope>
</reference>
<organism evidence="15 16">
    <name type="scientific">Helobdella robusta</name>
    <name type="common">Californian leech</name>
    <dbReference type="NCBI Taxonomy" id="6412"/>
    <lineage>
        <taxon>Eukaryota</taxon>
        <taxon>Metazoa</taxon>
        <taxon>Spiralia</taxon>
        <taxon>Lophotrochozoa</taxon>
        <taxon>Annelida</taxon>
        <taxon>Clitellata</taxon>
        <taxon>Hirudinea</taxon>
        <taxon>Rhynchobdellida</taxon>
        <taxon>Glossiphoniidae</taxon>
        <taxon>Helobdella</taxon>
    </lineage>
</organism>
<dbReference type="PANTHER" id="PTHR45783">
    <property type="entry name" value="KINESIN LIGHT CHAIN"/>
    <property type="match status" value="1"/>
</dbReference>
<evidence type="ECO:0000256" key="13">
    <source>
        <dbReference type="SAM" id="Phobius"/>
    </source>
</evidence>
<keyword evidence="3 11" id="KW-0963">Cytoplasm</keyword>
<dbReference type="PANTHER" id="PTHR45783:SF3">
    <property type="entry name" value="KINESIN LIGHT CHAIN"/>
    <property type="match status" value="1"/>
</dbReference>